<dbReference type="EMBL" id="AOLW01000050">
    <property type="protein sequence ID" value="EMA15949.1"/>
    <property type="molecule type" value="Genomic_DNA"/>
</dbReference>
<name>M0K713_9EURY</name>
<keyword evidence="3" id="KW-1185">Reference proteome</keyword>
<keyword evidence="2" id="KW-0808">Transferase</keyword>
<dbReference type="Pfam" id="PF00534">
    <property type="entry name" value="Glycos_transf_1"/>
    <property type="match status" value="1"/>
</dbReference>
<dbReference type="PANTHER" id="PTHR45947">
    <property type="entry name" value="SULFOQUINOVOSYL TRANSFERASE SQD2"/>
    <property type="match status" value="1"/>
</dbReference>
<evidence type="ECO:0000313" key="3">
    <source>
        <dbReference type="Proteomes" id="UP000011623"/>
    </source>
</evidence>
<dbReference type="GO" id="GO:0016757">
    <property type="term" value="F:glycosyltransferase activity"/>
    <property type="evidence" value="ECO:0007669"/>
    <property type="project" value="InterPro"/>
</dbReference>
<dbReference type="PANTHER" id="PTHR45947:SF3">
    <property type="entry name" value="SULFOQUINOVOSYL TRANSFERASE SQD2"/>
    <property type="match status" value="1"/>
</dbReference>
<dbReference type="RefSeq" id="WP_008312997.1">
    <property type="nucleotide sequence ID" value="NZ_AOLW01000050.1"/>
</dbReference>
<dbReference type="Gene3D" id="3.40.50.2000">
    <property type="entry name" value="Glycogen Phosphorylase B"/>
    <property type="match status" value="1"/>
</dbReference>
<dbReference type="Proteomes" id="UP000011623">
    <property type="component" value="Unassembled WGS sequence"/>
</dbReference>
<dbReference type="InterPro" id="IPR050194">
    <property type="entry name" value="Glycosyltransferase_grp1"/>
</dbReference>
<accession>M0K713</accession>
<dbReference type="AlphaFoldDB" id="M0K713"/>
<dbReference type="InterPro" id="IPR001296">
    <property type="entry name" value="Glyco_trans_1"/>
</dbReference>
<dbReference type="PATRIC" id="fig|1227452.3.peg.3670"/>
<feature type="domain" description="Glycosyl transferase family 1" evidence="1">
    <location>
        <begin position="225"/>
        <end position="380"/>
    </location>
</feature>
<sequence length="409" mass="45007">MLVKPLAECRAVLFVNQQIKYDPATDQYSSDYTNLIDFLFKASSIFKELHICLPVGEGTGRTTHDLPANVRIIHLPFYHGPTDLLRSIHRVVPRLLHIVRSEPVRQADIIGTVAPSTLGAITVPISYYVYGKPHFLLMRGDKRKTVAARTDGALLRSLLIGTPIKAYDQLFGKMSFNDDVVLLTIGDLSDAIGGYGYDADSAHVITPLVPEELLVDEPTVSDHATDLLYVGRLSEEKAIDDLLRGFQRLDTRDDTVHLHVVGSGPSATQLKQLAAQLGITDAVTFHGFVPKGPDLWAYFDDADIFVLPSQTEGLPRVVAEAMARGLPVVTTAVGGLPELIDHGRNGMLVDPRNVDVLMDTIETVREDANLRFHLATEGQKTATQLTFEANRQRLLEILSRALCKSDPQS</sequence>
<proteinExistence type="predicted"/>
<reference evidence="2 3" key="1">
    <citation type="journal article" date="2014" name="PLoS Genet.">
        <title>Phylogenetically driven sequencing of extremely halophilic archaea reveals strategies for static and dynamic osmo-response.</title>
        <authorList>
            <person name="Becker E.A."/>
            <person name="Seitzer P.M."/>
            <person name="Tritt A."/>
            <person name="Larsen D."/>
            <person name="Krusor M."/>
            <person name="Yao A.I."/>
            <person name="Wu D."/>
            <person name="Madern D."/>
            <person name="Eisen J.A."/>
            <person name="Darling A.E."/>
            <person name="Facciotti M.T."/>
        </authorList>
    </citation>
    <scope>NUCLEOTIDE SEQUENCE [LARGE SCALE GENOMIC DNA]</scope>
    <source>
        <strain evidence="2 3">JCM 13557</strain>
    </source>
</reference>
<comment type="caution">
    <text evidence="2">The sequence shown here is derived from an EMBL/GenBank/DDBJ whole genome shotgun (WGS) entry which is preliminary data.</text>
</comment>
<organism evidence="2 3">
    <name type="scientific">Haloarcula amylolytica JCM 13557</name>
    <dbReference type="NCBI Taxonomy" id="1227452"/>
    <lineage>
        <taxon>Archaea</taxon>
        <taxon>Methanobacteriati</taxon>
        <taxon>Methanobacteriota</taxon>
        <taxon>Stenosarchaea group</taxon>
        <taxon>Halobacteria</taxon>
        <taxon>Halobacteriales</taxon>
        <taxon>Haloarculaceae</taxon>
        <taxon>Haloarcula</taxon>
    </lineage>
</organism>
<gene>
    <name evidence="2" type="ORF">C442_18444</name>
</gene>
<dbReference type="SUPFAM" id="SSF53756">
    <property type="entry name" value="UDP-Glycosyltransferase/glycogen phosphorylase"/>
    <property type="match status" value="1"/>
</dbReference>
<evidence type="ECO:0000313" key="2">
    <source>
        <dbReference type="EMBL" id="EMA15949.1"/>
    </source>
</evidence>
<evidence type="ECO:0000259" key="1">
    <source>
        <dbReference type="Pfam" id="PF00534"/>
    </source>
</evidence>
<protein>
    <submittedName>
        <fullName evidence="2">Group 1 glycosyl transferase</fullName>
    </submittedName>
</protein>